<dbReference type="InterPro" id="IPR001690">
    <property type="entry name" value="Autoind_synthase"/>
</dbReference>
<evidence type="ECO:0000256" key="4">
    <source>
        <dbReference type="ARBA" id="ARBA00022691"/>
    </source>
</evidence>
<dbReference type="PANTHER" id="PTHR39322">
    <property type="entry name" value="ACYL-HOMOSERINE-LACTONE SYNTHASE"/>
    <property type="match status" value="1"/>
</dbReference>
<keyword evidence="5 7" id="KW-0071">Autoinducer synthesis</keyword>
<comment type="caution">
    <text evidence="9">The sequence shown here is derived from an EMBL/GenBank/DDBJ whole genome shotgun (WGS) entry which is preliminary data.</text>
</comment>
<dbReference type="PRINTS" id="PR01549">
    <property type="entry name" value="AUTOINDCRSYN"/>
</dbReference>
<evidence type="ECO:0000256" key="5">
    <source>
        <dbReference type="ARBA" id="ARBA00022929"/>
    </source>
</evidence>
<dbReference type="Pfam" id="PF00765">
    <property type="entry name" value="Autoind_synth"/>
    <property type="match status" value="1"/>
</dbReference>
<reference evidence="9 10" key="1">
    <citation type="submission" date="2019-10" db="EMBL/GenBank/DDBJ databases">
        <title>Taxonomy of Antarctic Massilia spp.: description of Massilia rubra sp. nov., Massilia aquatica sp. nov., Massilia mucilaginosa sp. nov., Massilia frigida sp. nov. isolated from streams, lakes and regoliths.</title>
        <authorList>
            <person name="Holochova P."/>
            <person name="Sedlacek I."/>
            <person name="Kralova S."/>
            <person name="Maslanova I."/>
            <person name="Busse H.-J."/>
            <person name="Stankova E."/>
            <person name="Vrbovska V."/>
            <person name="Kovarovic V."/>
            <person name="Bartak M."/>
            <person name="Svec P."/>
            <person name="Pantucek R."/>
        </authorList>
    </citation>
    <scope>NUCLEOTIDE SEQUENCE [LARGE SCALE GENOMIC DNA]</scope>
    <source>
        <strain evidence="9 10">CCM 8694</strain>
    </source>
</reference>
<evidence type="ECO:0000256" key="1">
    <source>
        <dbReference type="ARBA" id="ARBA00012340"/>
    </source>
</evidence>
<organism evidence="9 10">
    <name type="scientific">Massilia genomosp. 1</name>
    <dbReference type="NCBI Taxonomy" id="2609280"/>
    <lineage>
        <taxon>Bacteria</taxon>
        <taxon>Pseudomonadati</taxon>
        <taxon>Pseudomonadota</taxon>
        <taxon>Betaproteobacteria</taxon>
        <taxon>Burkholderiales</taxon>
        <taxon>Oxalobacteraceae</taxon>
        <taxon>Telluria group</taxon>
        <taxon>Massilia</taxon>
    </lineage>
</organism>
<evidence type="ECO:0000313" key="10">
    <source>
        <dbReference type="Proteomes" id="UP000610594"/>
    </source>
</evidence>
<dbReference type="RefSeq" id="WP_167240358.1">
    <property type="nucleotide sequence ID" value="NZ_WHJF01000138.1"/>
</dbReference>
<keyword evidence="10" id="KW-1185">Reference proteome</keyword>
<proteinExistence type="inferred from homology"/>
<evidence type="ECO:0000256" key="6">
    <source>
        <dbReference type="ARBA" id="ARBA00048576"/>
    </source>
</evidence>
<dbReference type="Gene3D" id="3.40.630.30">
    <property type="match status" value="1"/>
</dbReference>
<comment type="similarity">
    <text evidence="7 8">Belongs to the autoinducer synthase family.</text>
</comment>
<dbReference type="Proteomes" id="UP000610594">
    <property type="component" value="Unassembled WGS sequence"/>
</dbReference>
<dbReference type="PROSITE" id="PS51187">
    <property type="entry name" value="AUTOINDUCER_SYNTH_2"/>
    <property type="match status" value="1"/>
</dbReference>
<dbReference type="EMBL" id="WHJF01000138">
    <property type="protein sequence ID" value="NHZ66479.1"/>
    <property type="molecule type" value="Genomic_DNA"/>
</dbReference>
<dbReference type="EC" id="2.3.1.184" evidence="1 8"/>
<evidence type="ECO:0000313" key="9">
    <source>
        <dbReference type="EMBL" id="NHZ66479.1"/>
    </source>
</evidence>
<dbReference type="PANTHER" id="PTHR39322:SF1">
    <property type="entry name" value="ISOVALERYL-HOMOSERINE LACTONE SYNTHASE"/>
    <property type="match status" value="1"/>
</dbReference>
<comment type="catalytic activity">
    <reaction evidence="6 8">
        <text>a fatty acyl-[ACP] + S-adenosyl-L-methionine = an N-acyl-L-homoserine lactone + S-methyl-5'-thioadenosine + holo-[ACP] + H(+)</text>
        <dbReference type="Rhea" id="RHEA:10096"/>
        <dbReference type="Rhea" id="RHEA-COMP:9685"/>
        <dbReference type="Rhea" id="RHEA-COMP:14125"/>
        <dbReference type="ChEBI" id="CHEBI:15378"/>
        <dbReference type="ChEBI" id="CHEBI:17509"/>
        <dbReference type="ChEBI" id="CHEBI:55474"/>
        <dbReference type="ChEBI" id="CHEBI:59789"/>
        <dbReference type="ChEBI" id="CHEBI:64479"/>
        <dbReference type="ChEBI" id="CHEBI:138651"/>
        <dbReference type="EC" id="2.3.1.184"/>
    </reaction>
</comment>
<evidence type="ECO:0000256" key="8">
    <source>
        <dbReference type="RuleBase" id="RU361135"/>
    </source>
</evidence>
<sequence>MNTMYAKASRLSVIDLNQIFSYRYSVFVERLKWTLPNARAGLEVDQFDHDSTCHVCLRDAGAIVGYARLLPTTEPYLLSEVFPELMDEAVIPRSPAVWEISRVSSVDLRSPSERGRQAELAGLQAVLRAAVQCALEHDVRSLVSVSPVAIERILSRLGVNVRRASPTMQLHGHSVVALWLELDAMTKNAFGITFAGVEAA</sequence>
<dbReference type="PROSITE" id="PS00949">
    <property type="entry name" value="AUTOINDUCER_SYNTH_1"/>
    <property type="match status" value="1"/>
</dbReference>
<gene>
    <name evidence="9" type="ORF">F1735_30015</name>
</gene>
<dbReference type="SUPFAM" id="SSF55729">
    <property type="entry name" value="Acyl-CoA N-acyltransferases (Nat)"/>
    <property type="match status" value="1"/>
</dbReference>
<evidence type="ECO:0000256" key="2">
    <source>
        <dbReference type="ARBA" id="ARBA00022654"/>
    </source>
</evidence>
<evidence type="ECO:0000256" key="3">
    <source>
        <dbReference type="ARBA" id="ARBA00022679"/>
    </source>
</evidence>
<dbReference type="InterPro" id="IPR016181">
    <property type="entry name" value="Acyl_CoA_acyltransferase"/>
</dbReference>
<dbReference type="InterPro" id="IPR018311">
    <property type="entry name" value="Autoind_synth_CS"/>
</dbReference>
<accession>A0ABX0MUN7</accession>
<protein>
    <recommendedName>
        <fullName evidence="1 8">Acyl-homoserine-lactone synthase</fullName>
        <ecNumber evidence="1 8">2.3.1.184</ecNumber>
    </recommendedName>
    <alternativeName>
        <fullName evidence="8">Autoinducer synthesis protein</fullName>
    </alternativeName>
</protein>
<evidence type="ECO:0000256" key="7">
    <source>
        <dbReference type="PROSITE-ProRule" id="PRU00533"/>
    </source>
</evidence>
<keyword evidence="3 8" id="KW-0808">Transferase</keyword>
<name>A0ABX0MUN7_9BURK</name>
<keyword evidence="4 8" id="KW-0949">S-adenosyl-L-methionine</keyword>
<keyword evidence="2 7" id="KW-0673">Quorum sensing</keyword>